<dbReference type="InterPro" id="IPR029058">
    <property type="entry name" value="AB_hydrolase_fold"/>
</dbReference>
<dbReference type="AlphaFoldDB" id="A0A0E0AKS6"/>
<reference evidence="1" key="2">
    <citation type="submission" date="2018-05" db="EMBL/GenBank/DDBJ databases">
        <title>OgluRS3 (Oryza glumaepatula Reference Sequence Version 3).</title>
        <authorList>
            <person name="Zhang J."/>
            <person name="Kudrna D."/>
            <person name="Lee S."/>
            <person name="Talag J."/>
            <person name="Welchert J."/>
            <person name="Wing R.A."/>
        </authorList>
    </citation>
    <scope>NUCLEOTIDE SEQUENCE [LARGE SCALE GENOMIC DNA]</scope>
</reference>
<dbReference type="Proteomes" id="UP000026961">
    <property type="component" value="Chromosome 7"/>
</dbReference>
<accession>A0A0E0AKS6</accession>
<proteinExistence type="predicted"/>
<name>A0A0E0AKS6_9ORYZ</name>
<reference evidence="1" key="1">
    <citation type="submission" date="2015-04" db="UniProtKB">
        <authorList>
            <consortium name="EnsemblPlants"/>
        </authorList>
    </citation>
    <scope>IDENTIFICATION</scope>
</reference>
<dbReference type="Gene3D" id="3.40.50.1820">
    <property type="entry name" value="alpha/beta hydrolase"/>
    <property type="match status" value="1"/>
</dbReference>
<evidence type="ECO:0008006" key="3">
    <source>
        <dbReference type="Google" id="ProtNLM"/>
    </source>
</evidence>
<dbReference type="HOGENOM" id="CLU_042725_0_0_1"/>
<evidence type="ECO:0000313" key="1">
    <source>
        <dbReference type="EnsemblPlants" id="OGLUM07G16550.2"/>
    </source>
</evidence>
<organism evidence="1">
    <name type="scientific">Oryza glumipatula</name>
    <dbReference type="NCBI Taxonomy" id="40148"/>
    <lineage>
        <taxon>Eukaryota</taxon>
        <taxon>Viridiplantae</taxon>
        <taxon>Streptophyta</taxon>
        <taxon>Embryophyta</taxon>
        <taxon>Tracheophyta</taxon>
        <taxon>Spermatophyta</taxon>
        <taxon>Magnoliopsida</taxon>
        <taxon>Liliopsida</taxon>
        <taxon>Poales</taxon>
        <taxon>Poaceae</taxon>
        <taxon>BOP clade</taxon>
        <taxon>Oryzoideae</taxon>
        <taxon>Oryzeae</taxon>
        <taxon>Oryzinae</taxon>
        <taxon>Oryza</taxon>
    </lineage>
</organism>
<dbReference type="EnsemblPlants" id="OGLUM07G16550.2">
    <property type="protein sequence ID" value="OGLUM07G16550.2"/>
    <property type="gene ID" value="OGLUM07G16550"/>
</dbReference>
<dbReference type="SUPFAM" id="SSF53474">
    <property type="entry name" value="alpha/beta-Hydrolases"/>
    <property type="match status" value="1"/>
</dbReference>
<dbReference type="Gramene" id="OGLUM07G16550.2">
    <property type="protein sequence ID" value="OGLUM07G16550.2"/>
    <property type="gene ID" value="OGLUM07G16550"/>
</dbReference>
<keyword evidence="2" id="KW-1185">Reference proteome</keyword>
<protein>
    <recommendedName>
        <fullName evidence="3">Fungal lipase-like domain-containing protein</fullName>
    </recommendedName>
</protein>
<dbReference type="PANTHER" id="PTHR31479">
    <property type="entry name" value="ALPHA/BETA-HYDROLASES SUPERFAMILY PROTEIN"/>
    <property type="match status" value="1"/>
</dbReference>
<dbReference type="PANTHER" id="PTHR31479:SF25">
    <property type="entry name" value="OS07G0527900 PROTEIN"/>
    <property type="match status" value="1"/>
</dbReference>
<evidence type="ECO:0000313" key="2">
    <source>
        <dbReference type="Proteomes" id="UP000026961"/>
    </source>
</evidence>
<sequence>MALSSDVDTADRFDISGPVHMMAKNGFSSSSMVIDWDNEEHRRCVAACLVKGVYTMENDSNRRRVYTNALAPAWWESFGFRLLRVIKDDSNNNDKFIIGAVYEHVLPALPASKPSRHPLAPHYVVAFHGTMISHPKAIMDLYLDLKVMVNTLPESKRSHLANKEVQNLVATIDKGTGSGCGGHGDGGSCIVWLMGHSLGASLALDMGRAMMAEKGYNLPTFLFNPPQVSLAPAIDVLLPTKKARRSIHAASSFLKARMGKVLKPHKERMEKLFEQLSPWAPELYVHERDLICKGYISYFEQLTGAGEGAVPWRRQVGDGVVVP</sequence>